<keyword evidence="2" id="KW-1185">Reference proteome</keyword>
<name>A0A397S8U4_9GLOM</name>
<dbReference type="Proteomes" id="UP000265703">
    <property type="component" value="Unassembled WGS sequence"/>
</dbReference>
<dbReference type="AlphaFoldDB" id="A0A397S8U4"/>
<dbReference type="STRING" id="658196.A0A397S8U4"/>
<comment type="caution">
    <text evidence="1">The sequence shown here is derived from an EMBL/GenBank/DDBJ whole genome shotgun (WGS) entry which is preliminary data.</text>
</comment>
<protein>
    <submittedName>
        <fullName evidence="1">Uncharacterized protein</fullName>
    </submittedName>
</protein>
<sequence length="85" mass="9830">MFRSQYAPNIGQQVSEADIELESENSMILNNMPTFFEHASFDFIKENDNIVLCHLHIGDVVSVNIKDEDNFAIIRAIFCHQKDDR</sequence>
<evidence type="ECO:0000313" key="1">
    <source>
        <dbReference type="EMBL" id="RIA81239.1"/>
    </source>
</evidence>
<accession>A0A397S8U4</accession>
<gene>
    <name evidence="1" type="ORF">C1645_837319</name>
</gene>
<proteinExistence type="predicted"/>
<reference evidence="1 2" key="1">
    <citation type="submission" date="2018-06" db="EMBL/GenBank/DDBJ databases">
        <title>Comparative genomics reveals the genomic features of Rhizophagus irregularis, R. cerebriforme, R. diaphanum and Gigaspora rosea, and their symbiotic lifestyle signature.</title>
        <authorList>
            <person name="Morin E."/>
            <person name="San Clemente H."/>
            <person name="Chen E.C.H."/>
            <person name="De La Providencia I."/>
            <person name="Hainaut M."/>
            <person name="Kuo A."/>
            <person name="Kohler A."/>
            <person name="Murat C."/>
            <person name="Tang N."/>
            <person name="Roy S."/>
            <person name="Loubradou J."/>
            <person name="Henrissat B."/>
            <person name="Grigoriev I.V."/>
            <person name="Corradi N."/>
            <person name="Roux C."/>
            <person name="Martin F.M."/>
        </authorList>
    </citation>
    <scope>NUCLEOTIDE SEQUENCE [LARGE SCALE GENOMIC DNA]</scope>
    <source>
        <strain evidence="1 2">DAOM 227022</strain>
    </source>
</reference>
<dbReference type="EMBL" id="QKYT01000826">
    <property type="protein sequence ID" value="RIA81239.1"/>
    <property type="molecule type" value="Genomic_DNA"/>
</dbReference>
<evidence type="ECO:0000313" key="2">
    <source>
        <dbReference type="Proteomes" id="UP000265703"/>
    </source>
</evidence>
<dbReference type="OrthoDB" id="2350804at2759"/>
<organism evidence="1 2">
    <name type="scientific">Glomus cerebriforme</name>
    <dbReference type="NCBI Taxonomy" id="658196"/>
    <lineage>
        <taxon>Eukaryota</taxon>
        <taxon>Fungi</taxon>
        <taxon>Fungi incertae sedis</taxon>
        <taxon>Mucoromycota</taxon>
        <taxon>Glomeromycotina</taxon>
        <taxon>Glomeromycetes</taxon>
        <taxon>Glomerales</taxon>
        <taxon>Glomeraceae</taxon>
        <taxon>Glomus</taxon>
    </lineage>
</organism>